<dbReference type="AlphaFoldDB" id="A0A211YRZ6"/>
<dbReference type="GO" id="GO:0016887">
    <property type="term" value="F:ATP hydrolysis activity"/>
    <property type="evidence" value="ECO:0007669"/>
    <property type="project" value="InterPro"/>
</dbReference>
<feature type="domain" description="Bacterial type II secretion system protein E" evidence="2">
    <location>
        <begin position="196"/>
        <end position="421"/>
    </location>
</feature>
<keyword evidence="3" id="KW-0808">Transferase</keyword>
<dbReference type="EMBL" id="NCQP01000001">
    <property type="protein sequence ID" value="OWJ55711.1"/>
    <property type="molecule type" value="Genomic_DNA"/>
</dbReference>
<dbReference type="SUPFAM" id="SSF52540">
    <property type="entry name" value="P-loop containing nucleoside triphosphate hydrolases"/>
    <property type="match status" value="1"/>
</dbReference>
<reference evidence="3 4" key="1">
    <citation type="submission" date="2017-05" db="EMBL/GenBank/DDBJ databases">
        <title>The draft genome of the hyperthermophilic archaeon 'Pyrodictium delaneyi strain Hulk', an iron and nitrate reducer, reveals the capacity for sulfate reduction.</title>
        <authorList>
            <person name="Demey L.M."/>
            <person name="Miller C."/>
            <person name="Manzella M."/>
            <person name="Reguera G."/>
            <person name="Kashefi K."/>
        </authorList>
    </citation>
    <scope>NUCLEOTIDE SEQUENCE [LARGE SCALE GENOMIC DNA]</scope>
    <source>
        <strain evidence="3 4">Hulk</strain>
    </source>
</reference>
<dbReference type="InterPro" id="IPR050921">
    <property type="entry name" value="T4SS_GSP_E_ATPase"/>
</dbReference>
<proteinExistence type="inferred from homology"/>
<dbReference type="Proteomes" id="UP000196694">
    <property type="component" value="Unassembled WGS sequence"/>
</dbReference>
<dbReference type="GO" id="GO:0016301">
    <property type="term" value="F:kinase activity"/>
    <property type="evidence" value="ECO:0007669"/>
    <property type="project" value="UniProtKB-KW"/>
</dbReference>
<organism evidence="3 4">
    <name type="scientific">Pyrodictium delaneyi</name>
    <dbReference type="NCBI Taxonomy" id="1273541"/>
    <lineage>
        <taxon>Archaea</taxon>
        <taxon>Thermoproteota</taxon>
        <taxon>Thermoprotei</taxon>
        <taxon>Desulfurococcales</taxon>
        <taxon>Pyrodictiaceae</taxon>
        <taxon>Pyrodictium</taxon>
    </lineage>
</organism>
<protein>
    <submittedName>
        <fullName evidence="3">Protein kinase</fullName>
    </submittedName>
</protein>
<dbReference type="Gene3D" id="3.30.450.380">
    <property type="match status" value="1"/>
</dbReference>
<dbReference type="PANTHER" id="PTHR30486:SF6">
    <property type="entry name" value="TYPE IV PILUS RETRACTATION ATPASE PILT"/>
    <property type="match status" value="1"/>
</dbReference>
<evidence type="ECO:0000259" key="2">
    <source>
        <dbReference type="Pfam" id="PF00437"/>
    </source>
</evidence>
<comment type="similarity">
    <text evidence="1">Belongs to the GSP E family.</text>
</comment>
<dbReference type="InterPro" id="IPR027417">
    <property type="entry name" value="P-loop_NTPase"/>
</dbReference>
<dbReference type="PANTHER" id="PTHR30486">
    <property type="entry name" value="TWITCHING MOTILITY PROTEIN PILT"/>
    <property type="match status" value="1"/>
</dbReference>
<dbReference type="CDD" id="cd01130">
    <property type="entry name" value="VirB11-like_ATPase"/>
    <property type="match status" value="1"/>
</dbReference>
<keyword evidence="4" id="KW-1185">Reference proteome</keyword>
<dbReference type="InterPro" id="IPR001482">
    <property type="entry name" value="T2SS/T4SS_dom"/>
</dbReference>
<gene>
    <name evidence="3" type="ORF">Pdsh_02735</name>
</gene>
<evidence type="ECO:0000313" key="4">
    <source>
        <dbReference type="Proteomes" id="UP000196694"/>
    </source>
</evidence>
<comment type="caution">
    <text evidence="3">The sequence shown here is derived from an EMBL/GenBank/DDBJ whole genome shotgun (WGS) entry which is preliminary data.</text>
</comment>
<dbReference type="OrthoDB" id="33500at2157"/>
<sequence length="566" mass="65503">MFPGLGGLYTVKLKLQLKGLRLSFKIKKRKVKEKAEAVAAPPLDEIIPEEIMVRPTTLARRSLRGYEEIESYPLEEPWVYARILRHRETKELLYWIDEIPLSSREKEIYKQVMDILYWEMKPPPSGVDVIAYFSREARRIVRTFQIRLGRTPGVSWRKILYYVLRDSIGFGPIDPLMKDPNIEDISCNGVRRPVYVWHRRYEYIPTSLVFEREEELDNLVVKLVHMAGKHISVAFPVVDAILPGGHRLAATYKKEVTTGGSSFTIRKFREDPLTVVDMIQGKSLSPMLAAYYWILMEHKRPGMVMGVTGSGKTTTMNALLTMLKPSVKIVTIEDTPELKLPLENWVQLVPRMSYGFGSEKAGEITLYDLVRISLRYRPDIIVVGEVRGEEAYVLFQAIATGHGGMTTLHAENIDAAAKRLTSPPMNIPKGYIPLMNFALLIRRVEVVDKETGRLRVTRRITDTWEIEDYGKYIQVHKWDARRDEHVLNLKSSRLLNLIAELRGWSMDEILEEIDRRAVVMKWMAARNMRSYREVARVIREYYLEPDKVYKRAIIELEEGSYGEDKL</sequence>
<name>A0A211YRZ6_9CREN</name>
<dbReference type="Gene3D" id="3.40.50.300">
    <property type="entry name" value="P-loop containing nucleotide triphosphate hydrolases"/>
    <property type="match status" value="1"/>
</dbReference>
<evidence type="ECO:0000313" key="3">
    <source>
        <dbReference type="EMBL" id="OWJ55711.1"/>
    </source>
</evidence>
<dbReference type="Pfam" id="PF00437">
    <property type="entry name" value="T2SSE"/>
    <property type="match status" value="1"/>
</dbReference>
<accession>A0A211YRZ6</accession>
<evidence type="ECO:0000256" key="1">
    <source>
        <dbReference type="ARBA" id="ARBA00006611"/>
    </source>
</evidence>
<keyword evidence="3" id="KW-0418">Kinase</keyword>